<protein>
    <submittedName>
        <fullName evidence="2">Uncharacterized protein</fullName>
    </submittedName>
</protein>
<evidence type="ECO:0000256" key="1">
    <source>
        <dbReference type="SAM" id="MobiDB-lite"/>
    </source>
</evidence>
<name>A0A1G7WTZ1_9MICO</name>
<evidence type="ECO:0000313" key="2">
    <source>
        <dbReference type="EMBL" id="SDG75401.1"/>
    </source>
</evidence>
<keyword evidence="3" id="KW-1185">Reference proteome</keyword>
<dbReference type="OrthoDB" id="5083889at2"/>
<feature type="compositionally biased region" description="Acidic residues" evidence="1">
    <location>
        <begin position="75"/>
        <end position="90"/>
    </location>
</feature>
<dbReference type="Proteomes" id="UP000199009">
    <property type="component" value="Chromosome I"/>
</dbReference>
<dbReference type="AlphaFoldDB" id="A0A1G7WTZ1"/>
<accession>A0A1G7WTZ1</accession>
<sequence length="90" mass="8930">MITNEYLPEAAINADPAGGWESGEVADGETAERNADAAGSSGLTESGLPPLTPDGADATADTNSEGVEGAKADADPDLIADDDLDAEDPA</sequence>
<reference evidence="2 3" key="1">
    <citation type="submission" date="2016-10" db="EMBL/GenBank/DDBJ databases">
        <authorList>
            <person name="de Groot N.N."/>
        </authorList>
    </citation>
    <scope>NUCLEOTIDE SEQUENCE [LARGE SCALE GENOMIC DNA]</scope>
    <source>
        <strain evidence="2 3">DSM 23142</strain>
    </source>
</reference>
<organism evidence="2 3">
    <name type="scientific">Microbacterium pygmaeum</name>
    <dbReference type="NCBI Taxonomy" id="370764"/>
    <lineage>
        <taxon>Bacteria</taxon>
        <taxon>Bacillati</taxon>
        <taxon>Actinomycetota</taxon>
        <taxon>Actinomycetes</taxon>
        <taxon>Micrococcales</taxon>
        <taxon>Microbacteriaceae</taxon>
        <taxon>Microbacterium</taxon>
    </lineage>
</organism>
<gene>
    <name evidence="2" type="ORF">SAMN04489810_1195</name>
</gene>
<dbReference type="EMBL" id="LT629692">
    <property type="protein sequence ID" value="SDG75401.1"/>
    <property type="molecule type" value="Genomic_DNA"/>
</dbReference>
<dbReference type="STRING" id="370764.SAMN04489810_1195"/>
<feature type="region of interest" description="Disordered" evidence="1">
    <location>
        <begin position="1"/>
        <end position="90"/>
    </location>
</feature>
<evidence type="ECO:0000313" key="3">
    <source>
        <dbReference type="Proteomes" id="UP000199009"/>
    </source>
</evidence>
<proteinExistence type="predicted"/>
<dbReference type="RefSeq" id="WP_091487629.1">
    <property type="nucleotide sequence ID" value="NZ_LT629692.1"/>
</dbReference>